<organism evidence="1 2">
    <name type="scientific">Nitrosomonas ureae</name>
    <dbReference type="NCBI Taxonomy" id="44577"/>
    <lineage>
        <taxon>Bacteria</taxon>
        <taxon>Pseudomonadati</taxon>
        <taxon>Pseudomonadota</taxon>
        <taxon>Betaproteobacteria</taxon>
        <taxon>Nitrosomonadales</taxon>
        <taxon>Nitrosomonadaceae</taxon>
        <taxon>Nitrosomonas</taxon>
    </lineage>
</organism>
<dbReference type="EMBL" id="FOFX01000001">
    <property type="protein sequence ID" value="SEP63627.1"/>
    <property type="molecule type" value="Genomic_DNA"/>
</dbReference>
<name>A0A1H8ZHA0_9PROT</name>
<sequence>MSSLNPFLIRSLVQTVYAVHVQCTGDVLIPS</sequence>
<evidence type="ECO:0000313" key="2">
    <source>
        <dbReference type="Proteomes" id="UP000181998"/>
    </source>
</evidence>
<dbReference type="Proteomes" id="UP000181998">
    <property type="component" value="Unassembled WGS sequence"/>
</dbReference>
<evidence type="ECO:0000313" key="1">
    <source>
        <dbReference type="EMBL" id="SEP63627.1"/>
    </source>
</evidence>
<accession>A0A1H8ZHA0</accession>
<proteinExistence type="predicted"/>
<dbReference type="AlphaFoldDB" id="A0A1H8ZHA0"/>
<protein>
    <submittedName>
        <fullName evidence="1">Uncharacterized protein</fullName>
    </submittedName>
</protein>
<reference evidence="1 2" key="1">
    <citation type="submission" date="2016-10" db="EMBL/GenBank/DDBJ databases">
        <authorList>
            <person name="de Groot N.N."/>
        </authorList>
    </citation>
    <scope>NUCLEOTIDE SEQUENCE [LARGE SCALE GENOMIC DNA]</scope>
    <source>
        <strain evidence="1 2">Nm9</strain>
    </source>
</reference>
<gene>
    <name evidence="1" type="ORF">SAMN05421510_100139</name>
</gene>